<gene>
    <name evidence="1" type="ORF">F2P81_011566</name>
</gene>
<evidence type="ECO:0000313" key="2">
    <source>
        <dbReference type="Proteomes" id="UP000438429"/>
    </source>
</evidence>
<protein>
    <submittedName>
        <fullName evidence="1">Uncharacterized protein</fullName>
    </submittedName>
</protein>
<sequence>MNTLTHPTQTFEFRFLSVMTERHRPHGLHRTVKSESSPGDFLSGARWKSDAFVIKQLIFLSSLFYLTLDHSSSLLTNEQIGFEFFEFLKGRRREISTGNFGPNTRAVLQACEETEWLTLVPRYAPRRARVRPHRDMFVFNTAVNFINRLSKIDDAEMA</sequence>
<comment type="caution">
    <text evidence="1">The sequence shown here is derived from an EMBL/GenBank/DDBJ whole genome shotgun (WGS) entry which is preliminary data.</text>
</comment>
<name>A0A6A4SYX8_SCOMX</name>
<evidence type="ECO:0000313" key="1">
    <source>
        <dbReference type="EMBL" id="KAF0036254.1"/>
    </source>
</evidence>
<reference evidence="1 2" key="1">
    <citation type="submission" date="2019-06" db="EMBL/GenBank/DDBJ databases">
        <title>Draft genomes of female and male turbot (Scophthalmus maximus).</title>
        <authorList>
            <person name="Xu H."/>
            <person name="Xu X.-W."/>
            <person name="Shao C."/>
            <person name="Chen S."/>
        </authorList>
    </citation>
    <scope>NUCLEOTIDE SEQUENCE [LARGE SCALE GENOMIC DNA]</scope>
    <source>
        <strain evidence="1">Ysfricsl-2016a</strain>
        <tissue evidence="1">Blood</tissue>
    </source>
</reference>
<accession>A0A6A4SYX8</accession>
<proteinExistence type="predicted"/>
<dbReference type="AlphaFoldDB" id="A0A6A4SYX8"/>
<dbReference type="Proteomes" id="UP000438429">
    <property type="component" value="Unassembled WGS sequence"/>
</dbReference>
<organism evidence="1 2">
    <name type="scientific">Scophthalmus maximus</name>
    <name type="common">Turbot</name>
    <name type="synonym">Psetta maxima</name>
    <dbReference type="NCBI Taxonomy" id="52904"/>
    <lineage>
        <taxon>Eukaryota</taxon>
        <taxon>Metazoa</taxon>
        <taxon>Chordata</taxon>
        <taxon>Craniata</taxon>
        <taxon>Vertebrata</taxon>
        <taxon>Euteleostomi</taxon>
        <taxon>Actinopterygii</taxon>
        <taxon>Neopterygii</taxon>
        <taxon>Teleostei</taxon>
        <taxon>Neoteleostei</taxon>
        <taxon>Acanthomorphata</taxon>
        <taxon>Carangaria</taxon>
        <taxon>Pleuronectiformes</taxon>
        <taxon>Pleuronectoidei</taxon>
        <taxon>Scophthalmidae</taxon>
        <taxon>Scophthalmus</taxon>
    </lineage>
</organism>
<dbReference type="EMBL" id="VEVO01000010">
    <property type="protein sequence ID" value="KAF0036254.1"/>
    <property type="molecule type" value="Genomic_DNA"/>
</dbReference>